<dbReference type="Proteomes" id="UP000829420">
    <property type="component" value="Plasmid pW1-b"/>
</dbReference>
<organism evidence="1 2">
    <name type="scientific">Moellerella wisconsensis</name>
    <dbReference type="NCBI Taxonomy" id="158849"/>
    <lineage>
        <taxon>Bacteria</taxon>
        <taxon>Pseudomonadati</taxon>
        <taxon>Pseudomonadota</taxon>
        <taxon>Gammaproteobacteria</taxon>
        <taxon>Enterobacterales</taxon>
        <taxon>Morganellaceae</taxon>
        <taxon>Moellerella</taxon>
    </lineage>
</organism>
<keyword evidence="1" id="KW-0614">Plasmid</keyword>
<keyword evidence="2" id="KW-1185">Reference proteome</keyword>
<name>A0ACD3YD32_9GAMM</name>
<reference evidence="1" key="1">
    <citation type="submission" date="2022-03" db="EMBL/GenBank/DDBJ databases">
        <title>ESBL-producing Moellerella wisconsensis and Escherichia marmotae isolated from wild game meat.</title>
        <authorList>
            <person name="Biggel M."/>
        </authorList>
    </citation>
    <scope>NUCLEOTIDE SEQUENCE</scope>
    <source>
        <strain evidence="1">W1</strain>
    </source>
</reference>
<accession>A0ACD3YD32</accession>
<evidence type="ECO:0000313" key="1">
    <source>
        <dbReference type="EMBL" id="UNH40966.1"/>
    </source>
</evidence>
<dbReference type="EMBL" id="CP093257">
    <property type="protein sequence ID" value="UNH40966.1"/>
    <property type="molecule type" value="Genomic_DNA"/>
</dbReference>
<protein>
    <submittedName>
        <fullName evidence="1">Helix-turn-helix domain-containing protein</fullName>
    </submittedName>
</protein>
<sequence>MVRLKGALIIRVRKSFSQAMGDEIARLRRNKALSGRELGSLVGLSQQQISRYENGVCEIPIVILCNLLFYLDTSLDTYFYFVSKRLKQNNPNLYNKFAFIFEQCGMNITQLGWG</sequence>
<evidence type="ECO:0000313" key="2">
    <source>
        <dbReference type="Proteomes" id="UP000829420"/>
    </source>
</evidence>
<proteinExistence type="predicted"/>
<geneLocation type="plasmid" evidence="1 2">
    <name>pW1-b</name>
</geneLocation>
<gene>
    <name evidence="1" type="ORF">MNY70_18555</name>
</gene>